<reference evidence="1" key="1">
    <citation type="journal article" date="2021" name="Proc. Natl. Acad. Sci. U.S.A.">
        <title>A Catalog of Tens of Thousands of Viruses from Human Metagenomes Reveals Hidden Associations with Chronic Diseases.</title>
        <authorList>
            <person name="Tisza M.J."/>
            <person name="Buck C.B."/>
        </authorList>
    </citation>
    <scope>NUCLEOTIDE SEQUENCE</scope>
    <source>
        <strain evidence="1">CtWb16</strain>
    </source>
</reference>
<dbReference type="InterPro" id="IPR010823">
    <property type="entry name" value="Portal_Gp20"/>
</dbReference>
<dbReference type="EMBL" id="BK032721">
    <property type="protein sequence ID" value="DAF56632.1"/>
    <property type="molecule type" value="Genomic_DNA"/>
</dbReference>
<dbReference type="Pfam" id="PF07230">
    <property type="entry name" value="Portal_T4"/>
    <property type="match status" value="1"/>
</dbReference>
<proteinExistence type="predicted"/>
<evidence type="ECO:0000313" key="1">
    <source>
        <dbReference type="EMBL" id="DAF56632.1"/>
    </source>
</evidence>
<protein>
    <submittedName>
        <fullName evidence="1">Capsid assembly protein</fullName>
    </submittedName>
</protein>
<accession>A0A8S5T0J5</accession>
<organism evidence="1">
    <name type="scientific">Myoviridae sp. ctWb16</name>
    <dbReference type="NCBI Taxonomy" id="2827690"/>
    <lineage>
        <taxon>Viruses</taxon>
        <taxon>Duplodnaviria</taxon>
        <taxon>Heunggongvirae</taxon>
        <taxon>Uroviricota</taxon>
        <taxon>Caudoviricetes</taxon>
    </lineage>
</organism>
<name>A0A8S5T0J5_9CAUD</name>
<sequence length="596" mass="67099">MSYKKFLKAVTLPKAKLGVRGNSGDNATSIYDRYKNYLPAVYQGPNNRCERYTIYDGMEQDPIISWSLDTIVDYVIQADKDKPFKIEYTANEKLPDSQTLTIEKELDDWVKTNEWKKRMYPTIRDALKYGDVFFVRDPDTYELQKVNIYDVLGVVVDDLKNPTHYVIKNVELNVPLKVATTAQSDVTTRNLLNTINSNFPGVVNASNTANASTSPNPTDDNTTLPVSADNVIHLSLNVDNVLLFPFGLSILEKIYKIYIQKMLLQDCILLYRIKNATEKLVFYIPVGGIPRYKRKQILEKTKNELSQRRMPAKDTDGVFNTIDVAYNSIPMNEDYFLPVDSDGVQPKIEKLAGGQALGEINDMVFWENLLIRGMNVPQSWVPYGPTDGQRTLPTNVANAYVQELRFFKFCCRIQDILIPELDKEYKRFLQHRGINVNEDSFNLTFNEPSNITEISEEEIKTNRLNAFLSASGSQYISKQFALKYYLKLTEEEFNENQRLLIIENQNRFKNEDVELPTEDKNQIPGLRTVGIEDISMDYLNDMAADMNAGMESLGGMPAGGDMSSMGNGEMGGGMPSGDAGGMGIAPTAGAGSTPSV</sequence>